<gene>
    <name evidence="4" type="ORF">Q5716_15685</name>
</gene>
<dbReference type="InterPro" id="IPR014036">
    <property type="entry name" value="DeoR-like_C"/>
</dbReference>
<dbReference type="InterPro" id="IPR050313">
    <property type="entry name" value="Carb_Metab_HTH_regulators"/>
</dbReference>
<dbReference type="PRINTS" id="PR00037">
    <property type="entry name" value="HTHLACR"/>
</dbReference>
<dbReference type="Proteomes" id="UP001241072">
    <property type="component" value="Unassembled WGS sequence"/>
</dbReference>
<comment type="caution">
    <text evidence="4">The sequence shown here is derived from an EMBL/GenBank/DDBJ whole genome shotgun (WGS) entry which is preliminary data.</text>
</comment>
<dbReference type="SUPFAM" id="SSF100950">
    <property type="entry name" value="NagB/RpiA/CoA transferase-like"/>
    <property type="match status" value="1"/>
</dbReference>
<reference evidence="4 5" key="1">
    <citation type="submission" date="2023-07" db="EMBL/GenBank/DDBJ databases">
        <title>Protaetiibacter sp. nov WY-16 isolated from soil.</title>
        <authorList>
            <person name="Liu B."/>
            <person name="Wan Y."/>
        </authorList>
    </citation>
    <scope>NUCLEOTIDE SEQUENCE [LARGE SCALE GENOMIC DNA]</scope>
    <source>
        <strain evidence="4 5">WY-16</strain>
    </source>
</reference>
<evidence type="ECO:0000256" key="2">
    <source>
        <dbReference type="ARBA" id="ARBA00023163"/>
    </source>
</evidence>
<dbReference type="Pfam" id="PF08220">
    <property type="entry name" value="HTH_DeoR"/>
    <property type="match status" value="1"/>
</dbReference>
<dbReference type="PROSITE" id="PS51000">
    <property type="entry name" value="HTH_DEOR_2"/>
    <property type="match status" value="1"/>
</dbReference>
<dbReference type="PANTHER" id="PTHR30363">
    <property type="entry name" value="HTH-TYPE TRANSCRIPTIONAL REGULATOR SRLR-RELATED"/>
    <property type="match status" value="1"/>
</dbReference>
<keyword evidence="2" id="KW-0804">Transcription</keyword>
<evidence type="ECO:0000313" key="5">
    <source>
        <dbReference type="Proteomes" id="UP001241072"/>
    </source>
</evidence>
<dbReference type="EMBL" id="JAUQUB010000008">
    <property type="protein sequence ID" value="MDO7883674.1"/>
    <property type="molecule type" value="Genomic_DNA"/>
</dbReference>
<dbReference type="SMART" id="SM00420">
    <property type="entry name" value="HTH_DEOR"/>
    <property type="match status" value="1"/>
</dbReference>
<organism evidence="4 5">
    <name type="scientific">Antiquaquibacter soli</name>
    <dbReference type="NCBI Taxonomy" id="3064523"/>
    <lineage>
        <taxon>Bacteria</taxon>
        <taxon>Bacillati</taxon>
        <taxon>Actinomycetota</taxon>
        <taxon>Actinomycetes</taxon>
        <taxon>Micrococcales</taxon>
        <taxon>Microbacteriaceae</taxon>
        <taxon>Antiquaquibacter</taxon>
    </lineage>
</organism>
<dbReference type="Pfam" id="PF00455">
    <property type="entry name" value="DeoRC"/>
    <property type="match status" value="1"/>
</dbReference>
<dbReference type="RefSeq" id="WP_305004100.1">
    <property type="nucleotide sequence ID" value="NZ_JAUQUB010000008.1"/>
</dbReference>
<name>A0ABT9BSR3_9MICO</name>
<dbReference type="InterPro" id="IPR036390">
    <property type="entry name" value="WH_DNA-bd_sf"/>
</dbReference>
<dbReference type="GO" id="GO:0003677">
    <property type="term" value="F:DNA binding"/>
    <property type="evidence" value="ECO:0007669"/>
    <property type="project" value="UniProtKB-KW"/>
</dbReference>
<keyword evidence="5" id="KW-1185">Reference proteome</keyword>
<keyword evidence="4" id="KW-0238">DNA-binding</keyword>
<evidence type="ECO:0000259" key="3">
    <source>
        <dbReference type="PROSITE" id="PS51000"/>
    </source>
</evidence>
<sequence length="254" mass="26583">MSEARRQQLAALVDARGFVRVADAAEELGVSDVTIRGDLSALERRGAVLRVHGGAMPAAAFREPTLEAARDRDAAAKRAIGREAASLVSSGQAIYVDAGSTALALAEALVERRDLHDLVIVTSGLTIALALEAAVPRFTVIVTGGTLRPLQHSLVNPFAAPMLESLRLDTAFIGCNGIHPEHGVTNLNLPDAEIKRLVMGVSGRSILIADASKIGRTDLAVIAPLAAFDTLVTDAVPEGARLDAAHGLDTRLAR</sequence>
<evidence type="ECO:0000313" key="4">
    <source>
        <dbReference type="EMBL" id="MDO7883674.1"/>
    </source>
</evidence>
<feature type="domain" description="HTH deoR-type" evidence="3">
    <location>
        <begin position="2"/>
        <end position="57"/>
    </location>
</feature>
<dbReference type="SUPFAM" id="SSF46785">
    <property type="entry name" value="Winged helix' DNA-binding domain"/>
    <property type="match status" value="1"/>
</dbReference>
<proteinExistence type="predicted"/>
<dbReference type="InterPro" id="IPR037171">
    <property type="entry name" value="NagB/RpiA_transferase-like"/>
</dbReference>
<keyword evidence="1" id="KW-0805">Transcription regulation</keyword>
<dbReference type="SMART" id="SM01134">
    <property type="entry name" value="DeoRC"/>
    <property type="match status" value="1"/>
</dbReference>
<protein>
    <submittedName>
        <fullName evidence="4">DeoR/GlpR family DNA-binding transcription regulator</fullName>
    </submittedName>
</protein>
<dbReference type="Gene3D" id="3.40.50.1360">
    <property type="match status" value="1"/>
</dbReference>
<accession>A0ABT9BSR3</accession>
<dbReference type="InterPro" id="IPR001034">
    <property type="entry name" value="DeoR_HTH"/>
</dbReference>
<evidence type="ECO:0000256" key="1">
    <source>
        <dbReference type="ARBA" id="ARBA00023015"/>
    </source>
</evidence>
<dbReference type="PANTHER" id="PTHR30363:SF44">
    <property type="entry name" value="AGA OPERON TRANSCRIPTIONAL REPRESSOR-RELATED"/>
    <property type="match status" value="1"/>
</dbReference>